<reference evidence="2" key="1">
    <citation type="submission" date="2021-03" db="EMBL/GenBank/DDBJ databases">
        <authorList>
            <person name="Kanchanasin P."/>
            <person name="Saeng-In P."/>
            <person name="Phongsopitanun W."/>
            <person name="Yuki M."/>
            <person name="Kudo T."/>
            <person name="Ohkuma M."/>
            <person name="Tanasupawat S."/>
        </authorList>
    </citation>
    <scope>NUCLEOTIDE SEQUENCE</scope>
    <source>
        <strain evidence="2">GKU 128</strain>
    </source>
</reference>
<evidence type="ECO:0000256" key="1">
    <source>
        <dbReference type="SAM" id="MobiDB-lite"/>
    </source>
</evidence>
<name>A0A939PU14_9ACTN</name>
<gene>
    <name evidence="2" type="ORF">J4573_47320</name>
</gene>
<dbReference type="RefSeq" id="WP_208263002.1">
    <property type="nucleotide sequence ID" value="NZ_JAGEOJ010000029.1"/>
</dbReference>
<sequence>MRDSLDPRADRYDPKVLTYRRFGKGGQSFGLIRLSDRDPMPDTAVANYPERNSTALQHFRDEFQILPCRIMRAEIVPYARGRQHRTGLARRAPAHFGQPTPHARLHQSAPHLDPDRSLS</sequence>
<comment type="caution">
    <text evidence="2">The sequence shown here is derived from an EMBL/GenBank/DDBJ whole genome shotgun (WGS) entry which is preliminary data.</text>
</comment>
<organism evidence="2 3">
    <name type="scientific">Actinomadura barringtoniae</name>
    <dbReference type="NCBI Taxonomy" id="1427535"/>
    <lineage>
        <taxon>Bacteria</taxon>
        <taxon>Bacillati</taxon>
        <taxon>Actinomycetota</taxon>
        <taxon>Actinomycetes</taxon>
        <taxon>Streptosporangiales</taxon>
        <taxon>Thermomonosporaceae</taxon>
        <taxon>Actinomadura</taxon>
    </lineage>
</organism>
<evidence type="ECO:0000313" key="3">
    <source>
        <dbReference type="Proteomes" id="UP000669179"/>
    </source>
</evidence>
<accession>A0A939PU14</accession>
<evidence type="ECO:0000313" key="2">
    <source>
        <dbReference type="EMBL" id="MBO2454771.1"/>
    </source>
</evidence>
<proteinExistence type="predicted"/>
<keyword evidence="3" id="KW-1185">Reference proteome</keyword>
<dbReference type="AlphaFoldDB" id="A0A939PU14"/>
<dbReference type="Proteomes" id="UP000669179">
    <property type="component" value="Unassembled WGS sequence"/>
</dbReference>
<feature type="region of interest" description="Disordered" evidence="1">
    <location>
        <begin position="84"/>
        <end position="119"/>
    </location>
</feature>
<dbReference type="EMBL" id="JAGEOJ010000029">
    <property type="protein sequence ID" value="MBO2454771.1"/>
    <property type="molecule type" value="Genomic_DNA"/>
</dbReference>
<protein>
    <submittedName>
        <fullName evidence="2">Uncharacterized protein</fullName>
    </submittedName>
</protein>